<accession>A0ABT9GP17</accession>
<organism evidence="4 5">
    <name type="scientific">Alkalimonas delamerensis</name>
    <dbReference type="NCBI Taxonomy" id="265981"/>
    <lineage>
        <taxon>Bacteria</taxon>
        <taxon>Pseudomonadati</taxon>
        <taxon>Pseudomonadota</taxon>
        <taxon>Gammaproteobacteria</taxon>
        <taxon>Alkalimonas</taxon>
    </lineage>
</organism>
<comment type="similarity">
    <text evidence="1">Belongs to the bacterial solute-binding protein 3 family.</text>
</comment>
<evidence type="ECO:0000256" key="2">
    <source>
        <dbReference type="ARBA" id="ARBA00022729"/>
    </source>
</evidence>
<keyword evidence="5" id="KW-1185">Reference proteome</keyword>
<gene>
    <name evidence="4" type="ORF">Q3O59_06615</name>
</gene>
<reference evidence="4 5" key="1">
    <citation type="submission" date="2023-08" db="EMBL/GenBank/DDBJ databases">
        <authorList>
            <person name="Joshi A."/>
            <person name="Thite S."/>
        </authorList>
    </citation>
    <scope>NUCLEOTIDE SEQUENCE [LARGE SCALE GENOMIC DNA]</scope>
    <source>
        <strain evidence="4 5">1E1</strain>
    </source>
</reference>
<dbReference type="RefSeq" id="WP_305944821.1">
    <property type="nucleotide sequence ID" value="NZ_JAUZVY010000002.1"/>
</dbReference>
<evidence type="ECO:0000256" key="1">
    <source>
        <dbReference type="ARBA" id="ARBA00010333"/>
    </source>
</evidence>
<dbReference type="EMBL" id="JAUZVY010000002">
    <property type="protein sequence ID" value="MDP4528703.1"/>
    <property type="molecule type" value="Genomic_DNA"/>
</dbReference>
<dbReference type="SMART" id="SM00062">
    <property type="entry name" value="PBPb"/>
    <property type="match status" value="1"/>
</dbReference>
<name>A0ABT9GP17_9GAMM</name>
<comment type="caution">
    <text evidence="4">The sequence shown here is derived from an EMBL/GenBank/DDBJ whole genome shotgun (WGS) entry which is preliminary data.</text>
</comment>
<dbReference type="InterPro" id="IPR001638">
    <property type="entry name" value="Solute-binding_3/MltF_N"/>
</dbReference>
<keyword evidence="2" id="KW-0732">Signal</keyword>
<evidence type="ECO:0000313" key="4">
    <source>
        <dbReference type="EMBL" id="MDP4528703.1"/>
    </source>
</evidence>
<protein>
    <submittedName>
        <fullName evidence="4">Transporter substrate-binding domain-containing protein</fullName>
    </submittedName>
</protein>
<dbReference type="PANTHER" id="PTHR35936">
    <property type="entry name" value="MEMBRANE-BOUND LYTIC MUREIN TRANSGLYCOSYLASE F"/>
    <property type="match status" value="1"/>
</dbReference>
<dbReference type="Gene3D" id="3.40.190.10">
    <property type="entry name" value="Periplasmic binding protein-like II"/>
    <property type="match status" value="2"/>
</dbReference>
<dbReference type="SUPFAM" id="SSF53850">
    <property type="entry name" value="Periplasmic binding protein-like II"/>
    <property type="match status" value="1"/>
</dbReference>
<proteinExistence type="inferred from homology"/>
<sequence>MAANATLIWCLGHLPNRVQYESDKAPSGPEVDLMKDFAARVGMTLEYTVPTPIPRCLQQLQRGQVDIVAGLLFTAERNELFYLLPYDAARPESWFIHKDNPIEQNDNLRLTFVDGRIYSANLQERYAAAGYQLLNADNLDDGLAMLLFQETDVLVGPEHITLGRIASNPRFQHTLILAPQDYQPNFEAHIAISRTGRYAGQKELFRQVLEQMRAEGRHRLYE</sequence>
<evidence type="ECO:0000259" key="3">
    <source>
        <dbReference type="SMART" id="SM00062"/>
    </source>
</evidence>
<feature type="domain" description="Solute-binding protein family 3/N-terminal" evidence="3">
    <location>
        <begin position="6"/>
        <end position="222"/>
    </location>
</feature>
<evidence type="ECO:0000313" key="5">
    <source>
        <dbReference type="Proteomes" id="UP001236258"/>
    </source>
</evidence>
<dbReference type="Pfam" id="PF00497">
    <property type="entry name" value="SBP_bac_3"/>
    <property type="match status" value="1"/>
</dbReference>
<dbReference type="Proteomes" id="UP001236258">
    <property type="component" value="Unassembled WGS sequence"/>
</dbReference>
<dbReference type="PANTHER" id="PTHR35936:SF19">
    <property type="entry name" value="AMINO-ACID-BINDING PROTEIN YXEM-RELATED"/>
    <property type="match status" value="1"/>
</dbReference>